<sequence length="250" mass="27640">MSSQIKSLSEFIQANAPTISIIDGSPELIKEIQEILKIEVDGIVGSITKQAFADFKEDNQLKFPLLLGVTTAKELLDVKDQEEKASTTDDSSDSQPKLNPDAGTRTGKSMKLPNGEVVYENQYIVAGIPLTWGEATKGCTRIPTISEYVQNAVRLAKVWGKVREKFGSPIVITSGYRPPNVNKAVGGVRNSQHLYFRALDMQPMNGDFRKLWEVLEVSDFVGLGDAVFRGRNKGFFHGDIRPGTKTIFPY</sequence>
<dbReference type="SUPFAM" id="SSF55166">
    <property type="entry name" value="Hedgehog/DD-peptidase"/>
    <property type="match status" value="1"/>
</dbReference>
<evidence type="ECO:0000256" key="1">
    <source>
        <dbReference type="SAM" id="MobiDB-lite"/>
    </source>
</evidence>
<organism evidence="3 4">
    <name type="scientific">Anabaena azotica FACHB-119</name>
    <dbReference type="NCBI Taxonomy" id="947527"/>
    <lineage>
        <taxon>Bacteria</taxon>
        <taxon>Bacillati</taxon>
        <taxon>Cyanobacteriota</taxon>
        <taxon>Cyanophyceae</taxon>
        <taxon>Nostocales</taxon>
        <taxon>Nostocaceae</taxon>
        <taxon>Anabaena</taxon>
        <taxon>Anabaena azotica</taxon>
    </lineage>
</organism>
<dbReference type="Gene3D" id="3.30.1380.10">
    <property type="match status" value="1"/>
</dbReference>
<name>A0ABR8D6G0_9NOST</name>
<accession>A0ABR8D6G0</accession>
<gene>
    <name evidence="3" type="ORF">H6G83_19440</name>
</gene>
<protein>
    <recommendedName>
        <fullName evidence="2">Peptidase M15A C-terminal domain-containing protein</fullName>
    </recommendedName>
</protein>
<reference evidence="3 4" key="1">
    <citation type="journal article" date="2020" name="ISME J.">
        <title>Comparative genomics reveals insights into cyanobacterial evolution and habitat adaptation.</title>
        <authorList>
            <person name="Chen M.Y."/>
            <person name="Teng W.K."/>
            <person name="Zhao L."/>
            <person name="Hu C.X."/>
            <person name="Zhou Y.K."/>
            <person name="Han B.P."/>
            <person name="Song L.R."/>
            <person name="Shu W.S."/>
        </authorList>
    </citation>
    <scope>NUCLEOTIDE SEQUENCE [LARGE SCALE GENOMIC DNA]</scope>
    <source>
        <strain evidence="3 4">FACHB-119</strain>
    </source>
</reference>
<dbReference type="Proteomes" id="UP000661112">
    <property type="component" value="Unassembled WGS sequence"/>
</dbReference>
<feature type="region of interest" description="Disordered" evidence="1">
    <location>
        <begin position="81"/>
        <end position="110"/>
    </location>
</feature>
<dbReference type="InterPro" id="IPR009045">
    <property type="entry name" value="Zn_M74/Hedgehog-like"/>
</dbReference>
<dbReference type="Pfam" id="PF08291">
    <property type="entry name" value="Peptidase_M15_3"/>
    <property type="match status" value="1"/>
</dbReference>
<evidence type="ECO:0000313" key="4">
    <source>
        <dbReference type="Proteomes" id="UP000661112"/>
    </source>
</evidence>
<evidence type="ECO:0000259" key="2">
    <source>
        <dbReference type="Pfam" id="PF08291"/>
    </source>
</evidence>
<feature type="domain" description="Peptidase M15A C-terminal" evidence="2">
    <location>
        <begin position="123"/>
        <end position="226"/>
    </location>
</feature>
<dbReference type="InterPro" id="IPR013230">
    <property type="entry name" value="Peptidase_M15A_C"/>
</dbReference>
<evidence type="ECO:0000313" key="3">
    <source>
        <dbReference type="EMBL" id="MBD2502749.1"/>
    </source>
</evidence>
<dbReference type="RefSeq" id="WP_190475307.1">
    <property type="nucleotide sequence ID" value="NZ_JACJSG010000027.1"/>
</dbReference>
<dbReference type="EMBL" id="JACJSG010000027">
    <property type="protein sequence ID" value="MBD2502749.1"/>
    <property type="molecule type" value="Genomic_DNA"/>
</dbReference>
<keyword evidence="4" id="KW-1185">Reference proteome</keyword>
<comment type="caution">
    <text evidence="3">The sequence shown here is derived from an EMBL/GenBank/DDBJ whole genome shotgun (WGS) entry which is preliminary data.</text>
</comment>
<proteinExistence type="predicted"/>